<feature type="active site" evidence="13">
    <location>
        <position position="219"/>
    </location>
</feature>
<dbReference type="GO" id="GO:0008808">
    <property type="term" value="F:cardiolipin synthase activity"/>
    <property type="evidence" value="ECO:0007669"/>
    <property type="project" value="UniProtKB-UniRule"/>
</dbReference>
<evidence type="ECO:0000256" key="5">
    <source>
        <dbReference type="ARBA" id="ARBA00022692"/>
    </source>
</evidence>
<dbReference type="STRING" id="1503961.SAMN05421736_104177"/>
<keyword evidence="8 13" id="KW-0443">Lipid metabolism</keyword>
<keyword evidence="3 13" id="KW-0444">Lipid biosynthesis</keyword>
<evidence type="ECO:0000256" key="8">
    <source>
        <dbReference type="ARBA" id="ARBA00023098"/>
    </source>
</evidence>
<feature type="active site" evidence="13">
    <location>
        <position position="399"/>
    </location>
</feature>
<keyword evidence="4 13" id="KW-0808">Transferase</keyword>
<evidence type="ECO:0000256" key="9">
    <source>
        <dbReference type="ARBA" id="ARBA00023136"/>
    </source>
</evidence>
<comment type="catalytic activity">
    <reaction evidence="13">
        <text>2 a 1,2-diacyl-sn-glycero-3-phospho-(1'-sn-glycerol) = a cardiolipin + glycerol</text>
        <dbReference type="Rhea" id="RHEA:31451"/>
        <dbReference type="ChEBI" id="CHEBI:17754"/>
        <dbReference type="ChEBI" id="CHEBI:62237"/>
        <dbReference type="ChEBI" id="CHEBI:64716"/>
    </reaction>
</comment>
<keyword evidence="5 13" id="KW-0812">Transmembrane</keyword>
<feature type="active site" evidence="13">
    <location>
        <position position="404"/>
    </location>
</feature>
<dbReference type="EMBL" id="FNPI01000004">
    <property type="protein sequence ID" value="SDY91545.1"/>
    <property type="molecule type" value="Genomic_DNA"/>
</dbReference>
<evidence type="ECO:0000256" key="4">
    <source>
        <dbReference type="ARBA" id="ARBA00022679"/>
    </source>
</evidence>
<dbReference type="CDD" id="cd09110">
    <property type="entry name" value="PLDc_CLS_1"/>
    <property type="match status" value="1"/>
</dbReference>
<comment type="function">
    <text evidence="12 13">Catalyzes the reversible phosphatidyl group transfer from one phosphatidylglycerol molecule to another to form cardiolipin (CL) (diphosphatidylglycerol) and glycerol.</text>
</comment>
<evidence type="ECO:0000256" key="14">
    <source>
        <dbReference type="NCBIfam" id="TIGR04265"/>
    </source>
</evidence>
<feature type="active site" evidence="13">
    <location>
        <position position="226"/>
    </location>
</feature>
<dbReference type="AlphaFoldDB" id="A0A1H3NSY8"/>
<accession>A0A1H3NSY8</accession>
<dbReference type="InterPro" id="IPR025202">
    <property type="entry name" value="PLD-like_dom"/>
</dbReference>
<evidence type="ECO:0000256" key="3">
    <source>
        <dbReference type="ARBA" id="ARBA00022516"/>
    </source>
</evidence>
<feature type="domain" description="PLD phosphodiesterase" evidence="15">
    <location>
        <begin position="392"/>
        <end position="419"/>
    </location>
</feature>
<organism evidence="16 17">
    <name type="scientific">Evansella caseinilytica</name>
    <dbReference type="NCBI Taxonomy" id="1503961"/>
    <lineage>
        <taxon>Bacteria</taxon>
        <taxon>Bacillati</taxon>
        <taxon>Bacillota</taxon>
        <taxon>Bacilli</taxon>
        <taxon>Bacillales</taxon>
        <taxon>Bacillaceae</taxon>
        <taxon>Evansella</taxon>
    </lineage>
</organism>
<evidence type="ECO:0000256" key="7">
    <source>
        <dbReference type="ARBA" id="ARBA00022989"/>
    </source>
</evidence>
<evidence type="ECO:0000313" key="16">
    <source>
        <dbReference type="EMBL" id="SDY91545.1"/>
    </source>
</evidence>
<feature type="active site" evidence="13">
    <location>
        <position position="397"/>
    </location>
</feature>
<evidence type="ECO:0000256" key="10">
    <source>
        <dbReference type="ARBA" id="ARBA00023209"/>
    </source>
</evidence>
<evidence type="ECO:0000256" key="13">
    <source>
        <dbReference type="HAMAP-Rule" id="MF_01916"/>
    </source>
</evidence>
<comment type="subcellular location">
    <subcellularLocation>
        <location evidence="1 13">Cell membrane</location>
        <topology evidence="1 13">Multi-pass membrane protein</topology>
    </subcellularLocation>
</comment>
<feature type="domain" description="PLD phosphodiesterase" evidence="15">
    <location>
        <begin position="214"/>
        <end position="241"/>
    </location>
</feature>
<dbReference type="FunFam" id="3.30.870.10:FF:000014">
    <property type="entry name" value="Cardiolipin synthase"/>
    <property type="match status" value="1"/>
</dbReference>
<dbReference type="Proteomes" id="UP000198935">
    <property type="component" value="Unassembled WGS sequence"/>
</dbReference>
<dbReference type="PANTHER" id="PTHR21248">
    <property type="entry name" value="CARDIOLIPIN SYNTHASE"/>
    <property type="match status" value="1"/>
</dbReference>
<keyword evidence="6" id="KW-0677">Repeat</keyword>
<dbReference type="PANTHER" id="PTHR21248:SF22">
    <property type="entry name" value="PHOSPHOLIPASE D"/>
    <property type="match status" value="1"/>
</dbReference>
<dbReference type="SUPFAM" id="SSF56024">
    <property type="entry name" value="Phospholipase D/nuclease"/>
    <property type="match status" value="2"/>
</dbReference>
<dbReference type="InterPro" id="IPR001736">
    <property type="entry name" value="PLipase_D/transphosphatidylase"/>
</dbReference>
<keyword evidence="9 13" id="KW-0472">Membrane</keyword>
<dbReference type="InterPro" id="IPR027379">
    <property type="entry name" value="CLS_N"/>
</dbReference>
<dbReference type="PROSITE" id="PS50035">
    <property type="entry name" value="PLD"/>
    <property type="match status" value="2"/>
</dbReference>
<reference evidence="17" key="1">
    <citation type="submission" date="2016-10" db="EMBL/GenBank/DDBJ databases">
        <authorList>
            <person name="Varghese N."/>
            <person name="Submissions S."/>
        </authorList>
    </citation>
    <scope>NUCLEOTIDE SEQUENCE [LARGE SCALE GENOMIC DNA]</scope>
    <source>
        <strain evidence="17">SP</strain>
    </source>
</reference>
<feature type="transmembrane region" description="Helical" evidence="13">
    <location>
        <begin position="32"/>
        <end position="51"/>
    </location>
</feature>
<comment type="caution">
    <text evidence="13">Lacks conserved residue(s) required for the propagation of feature annotation.</text>
</comment>
<keyword evidence="2 13" id="KW-1003">Cell membrane</keyword>
<evidence type="ECO:0000256" key="6">
    <source>
        <dbReference type="ARBA" id="ARBA00022737"/>
    </source>
</evidence>
<gene>
    <name evidence="16" type="ORF">SAMN05421736_104177</name>
</gene>
<sequence length="479" mass="55388">MDILFIALFFINMLLAGILIFFERRDVSATWAWMLIMFFVPFLGFIIYLFLGQNLTRRHLFDWEGIRKIGIEDRISVQITQLKNETDIFDIPQVNEYRDLIYMHLVNNESILTCGNTIEILSDGEEKFDRLLTDIHEATDHIHIQYYIFKNDGLGGEIIKALTAKAAAGIKVRVLYDELGSRKLTRKDFASLTAYGGEIGVFFPSKLALINLRLNYRNHRKLVNIDGKIGYVGGFNIGDEYLGLKEKFGYWRDTHFRIEGPAVDAIQTRFILDWNQASKHFYINYEKRYFPDKNKQGTAALQIVSSGPDSEWEQVKNGYINMIISARKSIYIQTPYFIPDQSLLDALRISALSGKDVRIMIPNKPDHPFVYWATMSYVGEILKTGAKVYIYEKGFLHAKTIVVDRKINSVGTANIDIRSFKLNFEVNAFVYDQETSEKLARLFEADMMDCTAMTMEKYEQRSKTIRFKESISRLLSPIL</sequence>
<keyword evidence="11 13" id="KW-1208">Phospholipid metabolism</keyword>
<dbReference type="NCBIfam" id="TIGR04265">
    <property type="entry name" value="bac_cardiolipin"/>
    <property type="match status" value="1"/>
</dbReference>
<evidence type="ECO:0000256" key="2">
    <source>
        <dbReference type="ARBA" id="ARBA00022475"/>
    </source>
</evidence>
<dbReference type="FunFam" id="3.30.870.10:FF:000021">
    <property type="entry name" value="Cardiolipin synthase"/>
    <property type="match status" value="1"/>
</dbReference>
<name>A0A1H3NSY8_9BACI</name>
<dbReference type="Gene3D" id="3.30.870.10">
    <property type="entry name" value="Endonuclease Chain A"/>
    <property type="match status" value="2"/>
</dbReference>
<evidence type="ECO:0000256" key="1">
    <source>
        <dbReference type="ARBA" id="ARBA00004651"/>
    </source>
</evidence>
<dbReference type="InterPro" id="IPR022924">
    <property type="entry name" value="Cardiolipin_synthase"/>
</dbReference>
<protein>
    <recommendedName>
        <fullName evidence="13 14">Cardiolipin synthase</fullName>
        <shortName evidence="13">CL synthase</shortName>
        <ecNumber evidence="13 14">2.7.8.-</ecNumber>
    </recommendedName>
</protein>
<feature type="active site" evidence="13">
    <location>
        <position position="221"/>
    </location>
</feature>
<comment type="similarity">
    <text evidence="13">Belongs to the phospholipase D family. Cardiolipin synthase subfamily.</text>
</comment>
<evidence type="ECO:0000256" key="11">
    <source>
        <dbReference type="ARBA" id="ARBA00023264"/>
    </source>
</evidence>
<evidence type="ECO:0000259" key="15">
    <source>
        <dbReference type="PROSITE" id="PS50035"/>
    </source>
</evidence>
<dbReference type="Pfam" id="PF13091">
    <property type="entry name" value="PLDc_2"/>
    <property type="match status" value="2"/>
</dbReference>
<dbReference type="SMART" id="SM00155">
    <property type="entry name" value="PLDc"/>
    <property type="match status" value="2"/>
</dbReference>
<dbReference type="GO" id="GO:0005886">
    <property type="term" value="C:plasma membrane"/>
    <property type="evidence" value="ECO:0007669"/>
    <property type="project" value="UniProtKB-SubCell"/>
</dbReference>
<dbReference type="HAMAP" id="MF_01916">
    <property type="entry name" value="Cardiolipin_synth_Cls"/>
    <property type="match status" value="1"/>
</dbReference>
<keyword evidence="10 13" id="KW-0594">Phospholipid biosynthesis</keyword>
<dbReference type="GO" id="GO:0032049">
    <property type="term" value="P:cardiolipin biosynthetic process"/>
    <property type="evidence" value="ECO:0007669"/>
    <property type="project" value="UniProtKB-UniRule"/>
</dbReference>
<evidence type="ECO:0000256" key="12">
    <source>
        <dbReference type="ARBA" id="ARBA00057569"/>
    </source>
</evidence>
<dbReference type="Pfam" id="PF13396">
    <property type="entry name" value="PLDc_N"/>
    <property type="match status" value="1"/>
</dbReference>
<dbReference type="InterPro" id="IPR030874">
    <property type="entry name" value="Cardiolipin_synth_Firmi"/>
</dbReference>
<keyword evidence="17" id="KW-1185">Reference proteome</keyword>
<proteinExistence type="inferred from homology"/>
<dbReference type="OrthoDB" id="9762009at2"/>
<evidence type="ECO:0000313" key="17">
    <source>
        <dbReference type="Proteomes" id="UP000198935"/>
    </source>
</evidence>
<dbReference type="EC" id="2.7.8.-" evidence="13 14"/>
<dbReference type="CDD" id="cd09112">
    <property type="entry name" value="PLDc_CLS_2"/>
    <property type="match status" value="1"/>
</dbReference>
<keyword evidence="7 13" id="KW-1133">Transmembrane helix</keyword>